<evidence type="ECO:0000313" key="2">
    <source>
        <dbReference type="Proteomes" id="UP000001471"/>
    </source>
</evidence>
<organism evidence="1 2">
    <name type="scientific">Pyrenophora tritici-repentis (strain Pt-1C-BFP)</name>
    <name type="common">Wheat tan spot fungus</name>
    <name type="synonym">Drechslera tritici-repentis</name>
    <dbReference type="NCBI Taxonomy" id="426418"/>
    <lineage>
        <taxon>Eukaryota</taxon>
        <taxon>Fungi</taxon>
        <taxon>Dikarya</taxon>
        <taxon>Ascomycota</taxon>
        <taxon>Pezizomycotina</taxon>
        <taxon>Dothideomycetes</taxon>
        <taxon>Pleosporomycetidae</taxon>
        <taxon>Pleosporales</taxon>
        <taxon>Pleosporineae</taxon>
        <taxon>Pleosporaceae</taxon>
        <taxon>Pyrenophora</taxon>
    </lineage>
</organism>
<accession>B2WPS1</accession>
<dbReference type="Proteomes" id="UP000001471">
    <property type="component" value="Unassembled WGS sequence"/>
</dbReference>
<dbReference type="HOGENOM" id="CLU_2543711_0_0_1"/>
<evidence type="ECO:0000313" key="1">
    <source>
        <dbReference type="EMBL" id="EDU46137.1"/>
    </source>
</evidence>
<dbReference type="InParanoid" id="B2WPS1"/>
<name>B2WPS1_PYRTR</name>
<reference evidence="2" key="1">
    <citation type="journal article" date="2013" name="G3 (Bethesda)">
        <title>Comparative genomics of a plant-pathogenic fungus, Pyrenophora tritici-repentis, reveals transduplication and the impact of repeat elements on pathogenicity and population divergence.</title>
        <authorList>
            <person name="Manning V.A."/>
            <person name="Pandelova I."/>
            <person name="Dhillon B."/>
            <person name="Wilhelm L.J."/>
            <person name="Goodwin S.B."/>
            <person name="Berlin A.M."/>
            <person name="Figueroa M."/>
            <person name="Freitag M."/>
            <person name="Hane J.K."/>
            <person name="Henrissat B."/>
            <person name="Holman W.H."/>
            <person name="Kodira C.D."/>
            <person name="Martin J."/>
            <person name="Oliver R.P."/>
            <person name="Robbertse B."/>
            <person name="Schackwitz W."/>
            <person name="Schwartz D.C."/>
            <person name="Spatafora J.W."/>
            <person name="Turgeon B.G."/>
            <person name="Yandava C."/>
            <person name="Young S."/>
            <person name="Zhou S."/>
            <person name="Zeng Q."/>
            <person name="Grigoriev I.V."/>
            <person name="Ma L.-J."/>
            <person name="Ciuffetti L.M."/>
        </authorList>
    </citation>
    <scope>NUCLEOTIDE SEQUENCE [LARGE SCALE GENOMIC DNA]</scope>
    <source>
        <strain evidence="2">Pt-1C-BFP</strain>
    </source>
</reference>
<gene>
    <name evidence="1" type="ORF">PTRG_11981</name>
</gene>
<dbReference type="AlphaFoldDB" id="B2WPS1"/>
<proteinExistence type="predicted"/>
<dbReference type="EMBL" id="DS231639">
    <property type="protein sequence ID" value="EDU46137.1"/>
    <property type="molecule type" value="Genomic_DNA"/>
</dbReference>
<protein>
    <submittedName>
        <fullName evidence="1">Uncharacterized protein</fullName>
    </submittedName>
</protein>
<sequence>MLAQPSSLRNLEPLFSAVRSCQQQPKHTVIIAPTHLHSLTSTWKFDLMKRKRFEWGISSLPRTPSQWLLVFERGLIGGASVAY</sequence>